<evidence type="ECO:0000313" key="2">
    <source>
        <dbReference type="Proteomes" id="UP000599109"/>
    </source>
</evidence>
<accession>A0A937CW06</accession>
<keyword evidence="2" id="KW-1185">Reference proteome</keyword>
<reference evidence="1 2" key="1">
    <citation type="journal article" date="2017" name="Int. J. Syst. Evol. Microbiol.">
        <title>Ramlibacter monticola sp. nov., isolated from forest soil.</title>
        <authorList>
            <person name="Chaudhary D.K."/>
            <person name="Kim J."/>
        </authorList>
    </citation>
    <scope>NUCLEOTIDE SEQUENCE [LARGE SCALE GENOMIC DNA]</scope>
    <source>
        <strain evidence="1 2">KACC 19175</strain>
    </source>
</reference>
<evidence type="ECO:0000313" key="1">
    <source>
        <dbReference type="EMBL" id="MBL0394323.1"/>
    </source>
</evidence>
<comment type="caution">
    <text evidence="1">The sequence shown here is derived from an EMBL/GenBank/DDBJ whole genome shotgun (WGS) entry which is preliminary data.</text>
</comment>
<dbReference type="AlphaFoldDB" id="A0A937CW06"/>
<dbReference type="EMBL" id="JAEQNE010000008">
    <property type="protein sequence ID" value="MBL0394323.1"/>
    <property type="molecule type" value="Genomic_DNA"/>
</dbReference>
<proteinExistence type="predicted"/>
<dbReference type="RefSeq" id="WP_201677000.1">
    <property type="nucleotide sequence ID" value="NZ_JAEQNE010000008.1"/>
</dbReference>
<sequence length="97" mass="10668">MLKRNAVYVLGNSPTKAAQAMGCSRQNVAAWQTDKFGHLTSRRVVDGVLAALVRKEWALAHGQEVEFVKVDDQTMADLMTVPAPRDEVAEEDEQQAA</sequence>
<gene>
    <name evidence="1" type="ORF">JJ685_24500</name>
</gene>
<dbReference type="Proteomes" id="UP000599109">
    <property type="component" value="Unassembled WGS sequence"/>
</dbReference>
<name>A0A937CW06_9BURK</name>
<organism evidence="1 2">
    <name type="scientific">Ramlibacter monticola</name>
    <dbReference type="NCBI Taxonomy" id="1926872"/>
    <lineage>
        <taxon>Bacteria</taxon>
        <taxon>Pseudomonadati</taxon>
        <taxon>Pseudomonadota</taxon>
        <taxon>Betaproteobacteria</taxon>
        <taxon>Burkholderiales</taxon>
        <taxon>Comamonadaceae</taxon>
        <taxon>Ramlibacter</taxon>
    </lineage>
</organism>
<protein>
    <submittedName>
        <fullName evidence="1">Uncharacterized protein</fullName>
    </submittedName>
</protein>